<evidence type="ECO:0000313" key="2">
    <source>
        <dbReference type="Proteomes" id="UP000816034"/>
    </source>
</evidence>
<keyword evidence="2" id="KW-1185">Reference proteome</keyword>
<dbReference type="Proteomes" id="UP000816034">
    <property type="component" value="Unassembled WGS sequence"/>
</dbReference>
<dbReference type="RefSeq" id="XP_044551583.1">
    <property type="nucleotide sequence ID" value="XM_044687549.1"/>
</dbReference>
<dbReference type="AlphaFoldDB" id="A0AA88GX75"/>
<reference evidence="1 2" key="1">
    <citation type="journal article" date="2018" name="BMC Genomics">
        <title>The genome of Naegleria lovaniensis, the basis for a comparative approach to unravel pathogenicity factors of the human pathogenic amoeba N. fowleri.</title>
        <authorList>
            <person name="Liechti N."/>
            <person name="Schurch N."/>
            <person name="Bruggmann R."/>
            <person name="Wittwer M."/>
        </authorList>
    </citation>
    <scope>NUCLEOTIDE SEQUENCE [LARGE SCALE GENOMIC DNA]</scope>
    <source>
        <strain evidence="1 2">ATCC 30569</strain>
    </source>
</reference>
<comment type="caution">
    <text evidence="1">The sequence shown here is derived from an EMBL/GenBank/DDBJ whole genome shotgun (WGS) entry which is preliminary data.</text>
</comment>
<proteinExistence type="predicted"/>
<gene>
    <name evidence="1" type="ORF">C9374_001185</name>
</gene>
<dbReference type="GeneID" id="68093641"/>
<dbReference type="EMBL" id="PYSW02000012">
    <property type="protein sequence ID" value="KAG2387591.1"/>
    <property type="molecule type" value="Genomic_DNA"/>
</dbReference>
<accession>A0AA88GX75</accession>
<organism evidence="1 2">
    <name type="scientific">Naegleria lovaniensis</name>
    <name type="common">Amoeba</name>
    <dbReference type="NCBI Taxonomy" id="51637"/>
    <lineage>
        <taxon>Eukaryota</taxon>
        <taxon>Discoba</taxon>
        <taxon>Heterolobosea</taxon>
        <taxon>Tetramitia</taxon>
        <taxon>Eutetramitia</taxon>
        <taxon>Vahlkampfiidae</taxon>
        <taxon>Naegleria</taxon>
    </lineage>
</organism>
<protein>
    <submittedName>
        <fullName evidence="1">Uncharacterized protein</fullName>
    </submittedName>
</protein>
<name>A0AA88GX75_NAELO</name>
<sequence length="297" mass="34011">MYEKARSKISAMFDQVSDFKLIAVYIFLAIFLIGEGERQKAEYYLNHVKFYVKEFQPNMQEAQFLLRTVLLSESILQESYEQLLRHYENILLYFTPNSSTSQTNINTISSYITASNEKMFRGGNCRISTDSGDDLKKQLSHLKTLIETNNTEYPLGYHQLLDSLMKSSNNSSPYAVSISSSTVHSENLDKKVEQINMAIENIRSIYGQWDFLGNTFIMMLYSIIILHHHKQFNDEELSIDAVKCADMITKTTECNDDFSLSSFPASIPISIACRIHLTSLKTVLSQHHSLSTSMQNN</sequence>
<evidence type="ECO:0000313" key="1">
    <source>
        <dbReference type="EMBL" id="KAG2387591.1"/>
    </source>
</evidence>